<name>A0AAD6UNF9_9AGAR</name>
<dbReference type="Proteomes" id="UP001219525">
    <property type="component" value="Unassembled WGS sequence"/>
</dbReference>
<evidence type="ECO:0000313" key="2">
    <source>
        <dbReference type="Proteomes" id="UP001219525"/>
    </source>
</evidence>
<dbReference type="Gene3D" id="3.80.10.10">
    <property type="entry name" value="Ribonuclease Inhibitor"/>
    <property type="match status" value="1"/>
</dbReference>
<organism evidence="1 2">
    <name type="scientific">Mycena pura</name>
    <dbReference type="NCBI Taxonomy" id="153505"/>
    <lineage>
        <taxon>Eukaryota</taxon>
        <taxon>Fungi</taxon>
        <taxon>Dikarya</taxon>
        <taxon>Basidiomycota</taxon>
        <taxon>Agaricomycotina</taxon>
        <taxon>Agaricomycetes</taxon>
        <taxon>Agaricomycetidae</taxon>
        <taxon>Agaricales</taxon>
        <taxon>Marasmiineae</taxon>
        <taxon>Mycenaceae</taxon>
        <taxon>Mycena</taxon>
    </lineage>
</organism>
<dbReference type="InterPro" id="IPR032675">
    <property type="entry name" value="LRR_dom_sf"/>
</dbReference>
<evidence type="ECO:0000313" key="1">
    <source>
        <dbReference type="EMBL" id="KAJ7191191.1"/>
    </source>
</evidence>
<proteinExistence type="predicted"/>
<sequence>MEIREFLRNASSFALVSRLWNALANEILFKNIRVDSRFHSLYDALNRRGAVHLVRSIRLSSTRFDLNLTILARCPGVQLIVLPDSPEHAAPLQVPNHLGLDFVTQLPFLKRIYWTETRHASGLLRKLVPIAPNLEHILLLESIYPTQRTKEALSLPHIPSLRGLYVRDYNIHSIGTILQIGLQNLTLLHCTPLFLTHPDFPASLPRVTVLRLFGSRSHIHFGTVFAQFPRLQELNYDVWNSLSPPTGGEPIPLSLIHLHSAVTVVRNWIPIEDHFTLFSSPTFPVVQRIVLYGTWHRVVADPRFSRFRSALHARGCKLEFPEGHVLSP</sequence>
<accession>A0AAD6UNF9</accession>
<dbReference type="EMBL" id="JARJCW010000136">
    <property type="protein sequence ID" value="KAJ7191191.1"/>
    <property type="molecule type" value="Genomic_DNA"/>
</dbReference>
<comment type="caution">
    <text evidence="1">The sequence shown here is derived from an EMBL/GenBank/DDBJ whole genome shotgun (WGS) entry which is preliminary data.</text>
</comment>
<protein>
    <submittedName>
        <fullName evidence="1">Uncharacterized protein</fullName>
    </submittedName>
</protein>
<gene>
    <name evidence="1" type="ORF">GGX14DRAFT_579162</name>
</gene>
<reference evidence="1" key="1">
    <citation type="submission" date="2023-03" db="EMBL/GenBank/DDBJ databases">
        <title>Massive genome expansion in bonnet fungi (Mycena s.s.) driven by repeated elements and novel gene families across ecological guilds.</title>
        <authorList>
            <consortium name="Lawrence Berkeley National Laboratory"/>
            <person name="Harder C.B."/>
            <person name="Miyauchi S."/>
            <person name="Viragh M."/>
            <person name="Kuo A."/>
            <person name="Thoen E."/>
            <person name="Andreopoulos B."/>
            <person name="Lu D."/>
            <person name="Skrede I."/>
            <person name="Drula E."/>
            <person name="Henrissat B."/>
            <person name="Morin E."/>
            <person name="Kohler A."/>
            <person name="Barry K."/>
            <person name="LaButti K."/>
            <person name="Morin E."/>
            <person name="Salamov A."/>
            <person name="Lipzen A."/>
            <person name="Mereny Z."/>
            <person name="Hegedus B."/>
            <person name="Baldrian P."/>
            <person name="Stursova M."/>
            <person name="Weitz H."/>
            <person name="Taylor A."/>
            <person name="Grigoriev I.V."/>
            <person name="Nagy L.G."/>
            <person name="Martin F."/>
            <person name="Kauserud H."/>
        </authorList>
    </citation>
    <scope>NUCLEOTIDE SEQUENCE</scope>
    <source>
        <strain evidence="1">9144</strain>
    </source>
</reference>
<keyword evidence="2" id="KW-1185">Reference proteome</keyword>
<dbReference type="AlphaFoldDB" id="A0AAD6UNF9"/>
<dbReference type="SUPFAM" id="SSF52047">
    <property type="entry name" value="RNI-like"/>
    <property type="match status" value="1"/>
</dbReference>